<dbReference type="GeneTree" id="ENSGT00940000156455"/>
<reference evidence="1 2" key="1">
    <citation type="journal article" date="2001" name="Nature">
        <title>Initial sequencing and analysis of the human genome.</title>
        <authorList>
            <consortium name="International Human Genome Sequencing Consortium"/>
            <person name="Lander E.S."/>
            <person name="Linton L.M."/>
            <person name="Birren B."/>
            <person name="Nusbaum C."/>
            <person name="Zody M.C."/>
            <person name="Baldwin J."/>
            <person name="Devon K."/>
            <person name="Dewar K."/>
            <person name="Doyle M."/>
            <person name="FitzHugh W."/>
            <person name="Funke R."/>
            <person name="Gage D."/>
            <person name="Harris K."/>
            <person name="Heaford A."/>
            <person name="Howland J."/>
            <person name="Kann L."/>
            <person name="Lehoczky J."/>
            <person name="LeVine R."/>
            <person name="McEwan P."/>
            <person name="McKernan K."/>
            <person name="Meldrim J."/>
            <person name="Mesirov J.P."/>
            <person name="Miranda C."/>
            <person name="Morris W."/>
            <person name="Naylor J."/>
            <person name="Raymond C."/>
            <person name="Rosetti M."/>
            <person name="Santos R."/>
            <person name="Sheridan A."/>
            <person name="Sougnez C."/>
            <person name="Stange-Thomann N."/>
            <person name="Stojanovic N."/>
            <person name="Subramanian A."/>
            <person name="Wyman D."/>
            <person name="Rogers J."/>
            <person name="Sulston J."/>
            <person name="Ainscough R."/>
            <person name="Beck S."/>
            <person name="Bentley D."/>
            <person name="Burton J."/>
            <person name="Clee C."/>
            <person name="Carter N."/>
            <person name="Coulson A."/>
            <person name="Deadman R."/>
            <person name="Deloukas P."/>
            <person name="Dunham A."/>
            <person name="Dunham I."/>
            <person name="Durbin R."/>
            <person name="French L."/>
            <person name="Grafham D."/>
            <person name="Gregory S."/>
            <person name="Hubbard T."/>
            <person name="Humphray S."/>
            <person name="Hunt A."/>
            <person name="Jones M."/>
            <person name="Lloyd C."/>
            <person name="McMurray A."/>
            <person name="Matthews L."/>
            <person name="Mercer S."/>
            <person name="Milne S."/>
            <person name="Mullikin J.C."/>
            <person name="Mungall A."/>
            <person name="Plumb R."/>
            <person name="Ross M."/>
            <person name="Shownkeen R."/>
            <person name="Sims S."/>
            <person name="Waterston R.H."/>
            <person name="Wilson R.K."/>
            <person name="Hillier L.W."/>
            <person name="McPherson J.D."/>
            <person name="Marra M.A."/>
            <person name="Mardis E.R."/>
            <person name="Fulton L.A."/>
            <person name="Chinwalla A.T."/>
            <person name="Pepin K.H."/>
            <person name="Gish W.R."/>
            <person name="Chissoe S.L."/>
            <person name="Wendl M.C."/>
            <person name="Delehaunty K.D."/>
            <person name="Miner T.L."/>
            <person name="Delehaunty A."/>
            <person name="Kramer J.B."/>
            <person name="Cook L.L."/>
            <person name="Fulton R.S."/>
            <person name="Johnson D.L."/>
            <person name="Minx P.J."/>
            <person name="Clifton S.W."/>
            <person name="Hawkins T."/>
            <person name="Branscomb E."/>
            <person name="Predki P."/>
            <person name="Richardson P."/>
            <person name="Wenning S."/>
            <person name="Slezak T."/>
            <person name="Doggett N."/>
            <person name="Cheng J.F."/>
            <person name="Olsen A."/>
            <person name="Lucas S."/>
            <person name="Elkin C."/>
            <person name="Uberbacher E."/>
            <person name="Frazier M."/>
            <person name="Gibbs R.A."/>
            <person name="Muzny D.M."/>
            <person name="Scherer S.E."/>
            <person name="Bouck J.B."/>
            <person name="Sodergren E.J."/>
            <person name="Worley K.C."/>
            <person name="Rives C.M."/>
            <person name="Gorrell J.H."/>
            <person name="Metzker M.L."/>
            <person name="Naylor S.L."/>
            <person name="Kucherlapati R.S."/>
            <person name="Nelson D.L."/>
            <person name="Weinstock G.M."/>
            <person name="Sakaki Y."/>
            <person name="Fujiyama A."/>
            <person name="Hattori M."/>
            <person name="Yada T."/>
            <person name="Toyoda A."/>
            <person name="Itoh T."/>
            <person name="Kawagoe C."/>
            <person name="Watanabe H."/>
            <person name="Totoki Y."/>
            <person name="Taylor T."/>
            <person name="Weissenbach J."/>
            <person name="Heilig R."/>
            <person name="Saurin W."/>
            <person name="Artiguenave F."/>
            <person name="Brottier P."/>
            <person name="Bruls T."/>
            <person name="Pelletier E."/>
            <person name="Robert C."/>
            <person name="Wincker P."/>
            <person name="Smith D.R."/>
            <person name="Doucette-Stamm L."/>
            <person name="Rubenfield M."/>
            <person name="Weinstock K."/>
            <person name="Lee H.M."/>
            <person name="Dubois J."/>
            <person name="Rosenthal A."/>
            <person name="Platzer M."/>
            <person name="Nyakatura G."/>
            <person name="Taudien S."/>
            <person name="Rump A."/>
            <person name="Yang H."/>
            <person name="Yu J."/>
            <person name="Wang J."/>
            <person name="Huang G."/>
            <person name="Gu J."/>
            <person name="Hood L."/>
            <person name="Rowen L."/>
            <person name="Madan A."/>
            <person name="Qin S."/>
            <person name="Davis R.W."/>
            <person name="Federspiel N.A."/>
            <person name="Abola A.P."/>
            <person name="Proctor M.J."/>
            <person name="Myers R.M."/>
            <person name="Schmutz J."/>
            <person name="Dickson M."/>
            <person name="Grimwood J."/>
            <person name="Cox D.R."/>
            <person name="Olson M.V."/>
            <person name="Kaul R."/>
            <person name="Raymond C."/>
            <person name="Shimizu N."/>
            <person name="Kawasaki K."/>
            <person name="Minoshima S."/>
            <person name="Evans G.A."/>
            <person name="Athanasiou M."/>
            <person name="Schultz R."/>
            <person name="Roe B.A."/>
            <person name="Chen F."/>
            <person name="Pan H."/>
            <person name="Ramser J."/>
            <person name="Lehrach H."/>
            <person name="Reinhardt R."/>
            <person name="McCombie W.R."/>
            <person name="de la Bastide M."/>
            <person name="Dedhia N."/>
            <person name="Blocker H."/>
            <person name="Hornischer K."/>
            <person name="Nordsiek G."/>
            <person name="Agarwala R."/>
            <person name="Aravind L."/>
            <person name="Bailey J.A."/>
            <person name="Bateman A."/>
            <person name="Batzoglou S."/>
            <person name="Birney E."/>
            <person name="Bork P."/>
            <person name="Brown D.G."/>
            <person name="Burge C.B."/>
            <person name="Cerutti L."/>
            <person name="Chen H.C."/>
            <person name="Church D."/>
            <person name="Clamp M."/>
            <person name="Copley R.R."/>
            <person name="Doerks T."/>
            <person name="Eddy S.R."/>
            <person name="Eichler E.E."/>
            <person name="Furey T.S."/>
            <person name="Galagan J."/>
            <person name="Gilbert J.G."/>
            <person name="Harmon C."/>
            <person name="Hayashizaki Y."/>
            <person name="Haussler D."/>
            <person name="Hermjakob H."/>
            <person name="Hokamp K."/>
            <person name="Jang W."/>
            <person name="Johnson L.S."/>
            <person name="Jones T.A."/>
            <person name="Kasif S."/>
            <person name="Kaspryzk A."/>
            <person name="Kennedy S."/>
            <person name="Kent W.J."/>
            <person name="Kitts P."/>
            <person name="Koonin E.V."/>
            <person name="Korf I."/>
            <person name="Kulp D."/>
            <person name="Lancet D."/>
            <person name="Lowe T.M."/>
            <person name="McLysaght A."/>
            <person name="Mikkelsen T."/>
            <person name="Moran J.V."/>
            <person name="Mulder N."/>
            <person name="Pollara V.J."/>
            <person name="Ponting C.P."/>
            <person name="Schuler G."/>
            <person name="Schultz J."/>
            <person name="Slater G."/>
            <person name="Smit A.F."/>
            <person name="Stupka E."/>
            <person name="Szustakowski J."/>
            <person name="Thierry-Mieg D."/>
            <person name="Thierry-Mieg J."/>
            <person name="Wagner L."/>
            <person name="Wallis J."/>
            <person name="Wheeler R."/>
            <person name="Williams A."/>
            <person name="Wolf Y.I."/>
            <person name="Wolfe K.H."/>
            <person name="Yang S.P."/>
            <person name="Yeh R.F."/>
            <person name="Collins F."/>
            <person name="Guyer M.S."/>
            <person name="Peterson J."/>
            <person name="Felsenfeld A."/>
            <person name="Wetterstrand K.A."/>
            <person name="Patrinos A."/>
            <person name="Morgan M.J."/>
            <person name="de Jong P."/>
            <person name="Catanese J.J."/>
            <person name="Osoegawa K."/>
            <person name="Shizuya H."/>
            <person name="Choi S."/>
            <person name="Chen Y.J."/>
        </authorList>
    </citation>
    <scope>NUCLEOTIDE SEQUENCE [LARGE SCALE GENOMIC DNA]</scope>
</reference>
<evidence type="ECO:0000313" key="1">
    <source>
        <dbReference type="Ensembl" id="ENSP00000502183.1"/>
    </source>
</evidence>
<dbReference type="HGNC" id="HGNC:8768">
    <property type="gene designation" value="AIFM1"/>
</dbReference>
<organism evidence="1 2">
    <name type="scientific">Homo sapiens</name>
    <name type="common">Human</name>
    <dbReference type="NCBI Taxonomy" id="9606"/>
    <lineage>
        <taxon>Eukaryota</taxon>
        <taxon>Metazoa</taxon>
        <taxon>Chordata</taxon>
        <taxon>Craniata</taxon>
        <taxon>Vertebrata</taxon>
        <taxon>Euteleostomi</taxon>
        <taxon>Mammalia</taxon>
        <taxon>Eutheria</taxon>
        <taxon>Euarchontoglires</taxon>
        <taxon>Primates</taxon>
        <taxon>Haplorrhini</taxon>
        <taxon>Catarrhini</taxon>
        <taxon>Hominidae</taxon>
        <taxon>Homo</taxon>
    </lineage>
</organism>
<dbReference type="OrthoDB" id="6029at2759"/>
<reference evidence="1 2" key="3">
    <citation type="journal article" date="2005" name="Nature">
        <title>The DNA sequence of the human X chromosome.</title>
        <authorList>
            <person name="Ross M.T."/>
            <person name="Grafham D.V."/>
            <person name="Coffey A.J."/>
            <person name="Scherer S."/>
            <person name="McLay K."/>
            <person name="Muzny D."/>
            <person name="Platzer M."/>
            <person name="Howell G.R."/>
            <person name="Burrows C."/>
            <person name="Bird C.P."/>
            <person name="Frankish A."/>
            <person name="Lovell F.L."/>
            <person name="Howe K.L."/>
            <person name="Ashurst J.L."/>
            <person name="Fulton R.S."/>
            <person name="Sudbrak R."/>
            <person name="Wen G."/>
            <person name="Jones M.C."/>
            <person name="Hurles M.E."/>
            <person name="Andrews T.D."/>
            <person name="Scott C.E."/>
            <person name="Searle S."/>
            <person name="Ramser J."/>
            <person name="Whittaker A."/>
            <person name="Deadman R."/>
            <person name="Carter N.P."/>
            <person name="Hunt S.E."/>
            <person name="Chen R."/>
            <person name="Cree A."/>
            <person name="Gunaratne P."/>
            <person name="Havlak P."/>
            <person name="Hodgson A."/>
            <person name="Metzker M.L."/>
            <person name="Richards S."/>
            <person name="Scott G."/>
            <person name="Steffen D."/>
            <person name="Sodergren E."/>
            <person name="Wheeler D.A."/>
            <person name="Worley K.C."/>
            <person name="Ainscough R."/>
            <person name="Ambrose K.D."/>
            <person name="Ansari-Lari M.A."/>
            <person name="Aradhya S."/>
            <person name="Ashwell R.I."/>
            <person name="Babbage A.K."/>
            <person name="Bagguley C.L."/>
            <person name="Ballabio A."/>
            <person name="Banerjee R."/>
            <person name="Barker G.E."/>
            <person name="Barlow K.F."/>
            <person name="Barrett I.P."/>
            <person name="Bates K.N."/>
            <person name="Beare D.M."/>
            <person name="Beasley H."/>
            <person name="Beasley O."/>
            <person name="Beck A."/>
            <person name="Bethel G."/>
            <person name="Blechschmidt K."/>
            <person name="Brady N."/>
            <person name="Bray-Allen S."/>
            <person name="Bridgeman A.M."/>
            <person name="Brown A.J."/>
            <person name="Brown M.J."/>
            <person name="Bonnin D."/>
            <person name="Bruford E.A."/>
            <person name="Buhay C."/>
            <person name="Burch P."/>
            <person name="Burford D."/>
            <person name="Burgess J."/>
            <person name="Burrill W."/>
            <person name="Burton J."/>
            <person name="Bye J.M."/>
            <person name="Carder C."/>
            <person name="Carrel L."/>
            <person name="Chako J."/>
            <person name="Chapman J.C."/>
            <person name="Chavez D."/>
            <person name="Chen E."/>
            <person name="Chen G."/>
            <person name="Chen Y."/>
            <person name="Chen Z."/>
            <person name="Chinault C."/>
            <person name="Ciccodicola A."/>
            <person name="Clark S.Y."/>
            <person name="Clarke G."/>
            <person name="Clee C.M."/>
            <person name="Clegg S."/>
            <person name="Clerc-Blankenburg K."/>
            <person name="Clifford K."/>
            <person name="Cobley V."/>
            <person name="Cole C.G."/>
            <person name="Conquer J.S."/>
            <person name="Corby N."/>
            <person name="Connor R.E."/>
            <person name="David R."/>
            <person name="Davies J."/>
            <person name="Davis C."/>
            <person name="Davis J."/>
            <person name="Delgado O."/>
            <person name="Deshazo D."/>
            <person name="Dhami P."/>
            <person name="Ding Y."/>
            <person name="Dinh H."/>
            <person name="Dodsworth S."/>
            <person name="Draper H."/>
            <person name="Dugan-Rocha S."/>
            <person name="Dunham A."/>
            <person name="Dunn M."/>
            <person name="Durbin K.J."/>
            <person name="Dutta I."/>
            <person name="Eades T."/>
            <person name="Ellwood M."/>
            <person name="Emery-Cohen A."/>
            <person name="Errington H."/>
            <person name="Evans K.L."/>
            <person name="Faulkner L."/>
            <person name="Francis F."/>
            <person name="Frankland J."/>
            <person name="Fraser A.E."/>
            <person name="Galgoczy P."/>
            <person name="Gilbert J."/>
            <person name="Gill R."/>
            <person name="Glockner G."/>
            <person name="Gregory S.G."/>
            <person name="Gribble S."/>
            <person name="Griffiths C."/>
            <person name="Grocock R."/>
            <person name="Gu Y."/>
            <person name="Gwilliam R."/>
            <person name="Hamilton C."/>
            <person name="Hart E.A."/>
            <person name="Hawes A."/>
            <person name="Heath P.D."/>
            <person name="Heitmann K."/>
            <person name="Hennig S."/>
            <person name="Hernandez J."/>
            <person name="Hinzmann B."/>
            <person name="Ho S."/>
            <person name="Hoffs M."/>
            <person name="Howden P.J."/>
            <person name="Huckle E.J."/>
            <person name="Hume J."/>
            <person name="Hunt P.J."/>
            <person name="Hunt A.R."/>
            <person name="Isherwood J."/>
            <person name="Jacob L."/>
            <person name="Johnson D."/>
            <person name="Jones S."/>
            <person name="de Jong P.J."/>
            <person name="Joseph S.S."/>
            <person name="Keenan S."/>
            <person name="Kelly S."/>
            <person name="Kershaw J.K."/>
            <person name="Khan Z."/>
            <person name="Kioschis P."/>
            <person name="Klages S."/>
            <person name="Knights A.J."/>
            <person name="Kosiura A."/>
            <person name="Kovar-Smith C."/>
            <person name="Laird G.K."/>
            <person name="Langford C."/>
            <person name="Lawlor S."/>
            <person name="Leversha M."/>
            <person name="Lewis L."/>
            <person name="Liu W."/>
            <person name="Lloyd C."/>
            <person name="Lloyd D.M."/>
            <person name="Loulseged H."/>
            <person name="Loveland J.E."/>
            <person name="Lovell J.D."/>
            <person name="Lozado R."/>
            <person name="Lu J."/>
            <person name="Lyne R."/>
            <person name="Ma J."/>
            <person name="Maheshwari M."/>
            <person name="Matthews L.H."/>
            <person name="McDowall J."/>
            <person name="McLaren S."/>
            <person name="McMurray A."/>
            <person name="Meidl P."/>
            <person name="Meitinger T."/>
            <person name="Milne S."/>
            <person name="Miner G."/>
            <person name="Mistry S.L."/>
            <person name="Morgan M."/>
            <person name="Morris S."/>
            <person name="Muller I."/>
            <person name="Mullikin J.C."/>
            <person name="Nguyen N."/>
            <person name="Nordsiek G."/>
            <person name="Nyakatura G."/>
            <person name="O'Dell C.N."/>
            <person name="Okwuonu G."/>
            <person name="Palmer S."/>
            <person name="Pandian R."/>
            <person name="Parker D."/>
            <person name="Parrish J."/>
            <person name="Pasternak S."/>
            <person name="Patel D."/>
            <person name="Pearce A.V."/>
            <person name="Pearson D.M."/>
            <person name="Pelan S.E."/>
            <person name="Perez L."/>
            <person name="Porter K.M."/>
            <person name="Ramsey Y."/>
            <person name="Reichwald K."/>
            <person name="Rhodes S."/>
            <person name="Ridler K.A."/>
            <person name="Schlessinger D."/>
            <person name="Schueler M.G."/>
            <person name="Sehra H.K."/>
            <person name="Shaw-Smith C."/>
            <person name="Shen H."/>
            <person name="Sheridan E.M."/>
            <person name="Shownkeen R."/>
            <person name="Skuce C.D."/>
            <person name="Smith M.L."/>
            <person name="Sotheran E.C."/>
            <person name="Steingruber H.E."/>
            <person name="Steward C.A."/>
            <person name="Storey R."/>
            <person name="Swann R.M."/>
            <person name="Swarbreck D."/>
            <person name="Tabor P.E."/>
            <person name="Taudien S."/>
            <person name="Taylor T."/>
            <person name="Teague B."/>
            <person name="Thomas K."/>
            <person name="Thorpe A."/>
            <person name="Timms K."/>
            <person name="Tracey A."/>
            <person name="Trevanion S."/>
            <person name="Tromans A.C."/>
            <person name="d'Urso M."/>
            <person name="Verduzco D."/>
            <person name="Villasana D."/>
            <person name="Waldron L."/>
            <person name="Wall M."/>
            <person name="Wang Q."/>
            <person name="Warren J."/>
            <person name="Warry G.L."/>
            <person name="Wei X."/>
            <person name="West A."/>
            <person name="Whitehead S.L."/>
            <person name="Whiteley M.N."/>
            <person name="Wilkinson J.E."/>
            <person name="Willey D.L."/>
            <person name="Williams G."/>
            <person name="Williams L."/>
            <person name="Williamson A."/>
            <person name="Williamson H."/>
            <person name="Wilming L."/>
            <person name="Woodmansey R.L."/>
            <person name="Wray P.W."/>
            <person name="Yen J."/>
            <person name="Zhang J."/>
            <person name="Zhou J."/>
            <person name="Zoghbi H."/>
            <person name="Zorilla S."/>
            <person name="Buck D."/>
            <person name="Reinhardt R."/>
            <person name="Poustka A."/>
            <person name="Rosenthal A."/>
            <person name="Lehrach H."/>
            <person name="Meindl A."/>
            <person name="Minx P.J."/>
            <person name="Hillier L.W."/>
            <person name="Willard H.F."/>
            <person name="Wilson R.K."/>
            <person name="Waterston R.H."/>
            <person name="Rice C.M."/>
            <person name="Vaudin M."/>
            <person name="Coulson A."/>
            <person name="Nelson D.L."/>
            <person name="Weinstock G."/>
            <person name="Sulston J.E."/>
            <person name="Durbin R."/>
            <person name="Hubbard T."/>
            <person name="Gibbs R.A."/>
            <person name="Beck S."/>
            <person name="Rogers J."/>
            <person name="Bentley D.R."/>
        </authorList>
    </citation>
    <scope>NUCLEOTIDE SEQUENCE [LARGE SCALE GENOMIC DNA]</scope>
</reference>
<dbReference type="OpenTargets" id="ENSG00000156709"/>
<dbReference type="Bgee" id="ENSG00000156709">
    <property type="expression patterns" value="Expressed in apex of heart and 183 other cell types or tissues"/>
</dbReference>
<sequence length="98" mass="10665">MFRCGGLAAGALKQKLVPLVRTVCVRSPRQRNRLPGNLFQRWHVPLELQMTRQMASSGASGGKIDNSVLVLIVGLSTVGAGAYEQQSLGQEFIMPTRL</sequence>
<protein>
    <submittedName>
        <fullName evidence="1">Apoptosis inducing factor mitochondria associated 1</fullName>
    </submittedName>
</protein>
<dbReference type="EMBL" id="AL139234">
    <property type="status" value="NOT_ANNOTATED_CDS"/>
    <property type="molecule type" value="Genomic_DNA"/>
</dbReference>
<reference evidence="1 2" key="2">
    <citation type="journal article" date="2004" name="Nature">
        <title>Finishing the euchromatic sequence of the human genome.</title>
        <authorList>
            <consortium name="International Human Genome Sequencing Consortium"/>
        </authorList>
    </citation>
    <scope>NUCLEOTIDE SEQUENCE [LARGE SCALE GENOMIC DNA]</scope>
</reference>
<accession>A0A6Q8PGB7</accession>
<gene>
    <name evidence="1" type="primary">AIFM1</name>
</gene>
<reference evidence="1" key="5">
    <citation type="submission" date="2025-09" db="UniProtKB">
        <authorList>
            <consortium name="Ensembl"/>
        </authorList>
    </citation>
    <scope>IDENTIFICATION</scope>
</reference>
<keyword evidence="3" id="KW-1267">Proteomics identification</keyword>
<dbReference type="ExpressionAtlas" id="A0A6Q8PGB7">
    <property type="expression patterns" value="baseline and differential"/>
</dbReference>
<dbReference type="AlphaFoldDB" id="A0A6Q8PGB7"/>
<evidence type="ECO:0000313" key="2">
    <source>
        <dbReference type="Proteomes" id="UP000005640"/>
    </source>
</evidence>
<keyword evidence="2" id="KW-1185">Reference proteome</keyword>
<dbReference type="MassIVE" id="A0A6Q8PGB7"/>
<reference evidence="1" key="4">
    <citation type="submission" date="2025-08" db="UniProtKB">
        <authorList>
            <consortium name="Ensembl"/>
        </authorList>
    </citation>
    <scope>IDENTIFICATION</scope>
</reference>
<dbReference type="Ensembl" id="ENST00000674555.1">
    <property type="protein sequence ID" value="ENSP00000502183.1"/>
    <property type="gene ID" value="ENSG00000156709.16"/>
</dbReference>
<dbReference type="Proteomes" id="UP000005640">
    <property type="component" value="Chromosome X"/>
</dbReference>
<dbReference type="Ensembl" id="ENST00000674555.1">
    <property type="protein sequence ID" value="ENSP00000502183.1"/>
    <property type="gene ID" value="ENSG00000156709.15"/>
</dbReference>
<dbReference type="EMBL" id="KF510638">
    <property type="status" value="NOT_ANNOTATED_CDS"/>
    <property type="molecule type" value="Genomic_DNA"/>
</dbReference>
<dbReference type="EMBL" id="KF459397">
    <property type="status" value="NOT_ANNOTATED_CDS"/>
    <property type="molecule type" value="Genomic_DNA"/>
</dbReference>
<evidence type="ECO:0007829" key="3">
    <source>
        <dbReference type="PeptideAtlas" id="A0A6Q8PGB7"/>
    </source>
</evidence>
<proteinExistence type="evidence at protein level"/>
<name>A0A6Q8PGB7_HUMAN</name>